<feature type="chain" id="PRO_5018236187" evidence="2">
    <location>
        <begin position="23"/>
        <end position="120"/>
    </location>
</feature>
<accession>A0A3G8GX60</accession>
<dbReference type="InterPro" id="IPR036700">
    <property type="entry name" value="BOBF_sf"/>
</dbReference>
<dbReference type="RefSeq" id="WP_124682582.1">
    <property type="nucleotide sequence ID" value="NZ_CP033969.1"/>
</dbReference>
<evidence type="ECO:0000256" key="1">
    <source>
        <dbReference type="ARBA" id="ARBA00022729"/>
    </source>
</evidence>
<dbReference type="KEGG" id="cpau:EHF44_04175"/>
<dbReference type="AlphaFoldDB" id="A0A3G8GX60"/>
<gene>
    <name evidence="3" type="ORF">EHF44_04175</name>
</gene>
<keyword evidence="1 2" id="KW-0732">Signal</keyword>
<dbReference type="Pfam" id="PF04076">
    <property type="entry name" value="BOF"/>
    <property type="match status" value="1"/>
</dbReference>
<evidence type="ECO:0000313" key="3">
    <source>
        <dbReference type="EMBL" id="AZG12694.1"/>
    </source>
</evidence>
<evidence type="ECO:0000256" key="2">
    <source>
        <dbReference type="SAM" id="SignalP"/>
    </source>
</evidence>
<dbReference type="SUPFAM" id="SSF101756">
    <property type="entry name" value="Hypothetical protein YgiW"/>
    <property type="match status" value="1"/>
</dbReference>
<evidence type="ECO:0000313" key="4">
    <source>
        <dbReference type="Proteomes" id="UP000270411"/>
    </source>
</evidence>
<dbReference type="InterPro" id="IPR005220">
    <property type="entry name" value="CarO-like"/>
</dbReference>
<sequence length="120" mass="13239">MPRFSRWILVAGAVLASAAAQAQYAGPGAVSTTTTVKDLLAQGRDDQQVLLQGRIVRHLGGEDYEFADATGKMRVEIDHQLLSGHHPAIDDKREVRLTGEFERKVIGQPHVEVDRLEVVR</sequence>
<organism evidence="3 4">
    <name type="scientific">Cupriavidus pauculus</name>
    <dbReference type="NCBI Taxonomy" id="82633"/>
    <lineage>
        <taxon>Bacteria</taxon>
        <taxon>Pseudomonadati</taxon>
        <taxon>Pseudomonadota</taxon>
        <taxon>Betaproteobacteria</taxon>
        <taxon>Burkholderiales</taxon>
        <taxon>Burkholderiaceae</taxon>
        <taxon>Cupriavidus</taxon>
    </lineage>
</organism>
<dbReference type="NCBIfam" id="NF033674">
    <property type="entry name" value="stress_OB_fold"/>
    <property type="match status" value="1"/>
</dbReference>
<dbReference type="PANTHER" id="PTHR36571:SF1">
    <property type="entry name" value="PROTEIN YGIW"/>
    <property type="match status" value="1"/>
</dbReference>
<protein>
    <submittedName>
        <fullName evidence="3">NirD/YgiW/YdeI family stress tolerance protein</fullName>
    </submittedName>
</protein>
<dbReference type="Gene3D" id="2.40.50.200">
    <property type="entry name" value="Bacterial OB-fold"/>
    <property type="match status" value="1"/>
</dbReference>
<reference evidence="4" key="1">
    <citation type="submission" date="2018-11" db="EMBL/GenBank/DDBJ databases">
        <title>FDA dAtabase for Regulatory Grade micrObial Sequences (FDA-ARGOS): Supporting development and validation of Infectious Disease Dx tests.</title>
        <authorList>
            <person name="Goldberg B."/>
            <person name="Campos J."/>
            <person name="Tallon L."/>
            <person name="Sadzewicz L."/>
            <person name="Zhao X."/>
            <person name="Vavikolanu K."/>
            <person name="Mehta A."/>
            <person name="Aluvathingal J."/>
            <person name="Nadendla S."/>
            <person name="Geyer C."/>
            <person name="Nandy P."/>
            <person name="Yan Y."/>
            <person name="Sichtig H."/>
        </authorList>
    </citation>
    <scope>NUCLEOTIDE SEQUENCE [LARGE SCALE GENOMIC DNA]</scope>
    <source>
        <strain evidence="4">FDAARGOS_614</strain>
    </source>
</reference>
<dbReference type="OrthoDB" id="6650354at2"/>
<dbReference type="EMBL" id="CP033969">
    <property type="protein sequence ID" value="AZG12694.1"/>
    <property type="molecule type" value="Genomic_DNA"/>
</dbReference>
<proteinExistence type="predicted"/>
<feature type="signal peptide" evidence="2">
    <location>
        <begin position="1"/>
        <end position="22"/>
    </location>
</feature>
<name>A0A3G8GX60_9BURK</name>
<dbReference type="PANTHER" id="PTHR36571">
    <property type="entry name" value="PROTEIN YGIW"/>
    <property type="match status" value="1"/>
</dbReference>
<dbReference type="Proteomes" id="UP000270411">
    <property type="component" value="Chromosome 1"/>
</dbReference>